<dbReference type="RefSeq" id="WP_188610102.1">
    <property type="nucleotide sequence ID" value="NZ_BMGG01000005.1"/>
</dbReference>
<accession>A0A916XFY4</accession>
<organism evidence="1 2">
    <name type="scientific">Chelatococcus reniformis</name>
    <dbReference type="NCBI Taxonomy" id="1494448"/>
    <lineage>
        <taxon>Bacteria</taxon>
        <taxon>Pseudomonadati</taxon>
        <taxon>Pseudomonadota</taxon>
        <taxon>Alphaproteobacteria</taxon>
        <taxon>Hyphomicrobiales</taxon>
        <taxon>Chelatococcaceae</taxon>
        <taxon>Chelatococcus</taxon>
    </lineage>
</organism>
<proteinExistence type="predicted"/>
<comment type="caution">
    <text evidence="1">The sequence shown here is derived from an EMBL/GenBank/DDBJ whole genome shotgun (WGS) entry which is preliminary data.</text>
</comment>
<reference evidence="1" key="2">
    <citation type="submission" date="2020-09" db="EMBL/GenBank/DDBJ databases">
        <authorList>
            <person name="Sun Q."/>
            <person name="Zhou Y."/>
        </authorList>
    </citation>
    <scope>NUCLEOTIDE SEQUENCE</scope>
    <source>
        <strain evidence="1">CGMCC 1.12919</strain>
    </source>
</reference>
<keyword evidence="2" id="KW-1185">Reference proteome</keyword>
<evidence type="ECO:0000313" key="1">
    <source>
        <dbReference type="EMBL" id="GGC70494.1"/>
    </source>
</evidence>
<dbReference type="Proteomes" id="UP000637002">
    <property type="component" value="Unassembled WGS sequence"/>
</dbReference>
<gene>
    <name evidence="1" type="ORF">GCM10010994_31280</name>
</gene>
<dbReference type="EMBL" id="BMGG01000005">
    <property type="protein sequence ID" value="GGC70494.1"/>
    <property type="molecule type" value="Genomic_DNA"/>
</dbReference>
<sequence length="105" mass="11731">MKVGVDYRMRLLSEVARLDIVCGDCGRRRTWGFRELKRMQGMGIHTLGDLAPKLSCSACPKSWRRAKNVAARPIWRADAPSIEARTAMSQTVERIISASLAEAVQ</sequence>
<reference evidence="1" key="1">
    <citation type="journal article" date="2014" name="Int. J. Syst. Evol. Microbiol.">
        <title>Complete genome sequence of Corynebacterium casei LMG S-19264T (=DSM 44701T), isolated from a smear-ripened cheese.</title>
        <authorList>
            <consortium name="US DOE Joint Genome Institute (JGI-PGF)"/>
            <person name="Walter F."/>
            <person name="Albersmeier A."/>
            <person name="Kalinowski J."/>
            <person name="Ruckert C."/>
        </authorList>
    </citation>
    <scope>NUCLEOTIDE SEQUENCE</scope>
    <source>
        <strain evidence="1">CGMCC 1.12919</strain>
    </source>
</reference>
<name>A0A916XFY4_9HYPH</name>
<protein>
    <submittedName>
        <fullName evidence="1">Uncharacterized protein</fullName>
    </submittedName>
</protein>
<evidence type="ECO:0000313" key="2">
    <source>
        <dbReference type="Proteomes" id="UP000637002"/>
    </source>
</evidence>
<dbReference type="AlphaFoldDB" id="A0A916XFY4"/>